<gene>
    <name evidence="2" type="ORF">C1645_817167</name>
</gene>
<comment type="caution">
    <text evidence="2">The sequence shown here is derived from an EMBL/GenBank/DDBJ whole genome shotgun (WGS) entry which is preliminary data.</text>
</comment>
<feature type="transmembrane region" description="Helical" evidence="1">
    <location>
        <begin position="172"/>
        <end position="191"/>
    </location>
</feature>
<evidence type="ECO:0000313" key="2">
    <source>
        <dbReference type="EMBL" id="RIA95054.1"/>
    </source>
</evidence>
<dbReference type="EMBL" id="QKYT01000068">
    <property type="protein sequence ID" value="RIA95054.1"/>
    <property type="molecule type" value="Genomic_DNA"/>
</dbReference>
<proteinExistence type="predicted"/>
<reference evidence="2 3" key="1">
    <citation type="submission" date="2018-06" db="EMBL/GenBank/DDBJ databases">
        <title>Comparative genomics reveals the genomic features of Rhizophagus irregularis, R. cerebriforme, R. diaphanum and Gigaspora rosea, and their symbiotic lifestyle signature.</title>
        <authorList>
            <person name="Morin E."/>
            <person name="San Clemente H."/>
            <person name="Chen E.C.H."/>
            <person name="De La Providencia I."/>
            <person name="Hainaut M."/>
            <person name="Kuo A."/>
            <person name="Kohler A."/>
            <person name="Murat C."/>
            <person name="Tang N."/>
            <person name="Roy S."/>
            <person name="Loubradou J."/>
            <person name="Henrissat B."/>
            <person name="Grigoriev I.V."/>
            <person name="Corradi N."/>
            <person name="Roux C."/>
            <person name="Martin F.M."/>
        </authorList>
    </citation>
    <scope>NUCLEOTIDE SEQUENCE [LARGE SCALE GENOMIC DNA]</scope>
    <source>
        <strain evidence="2 3">DAOM 227022</strain>
    </source>
</reference>
<sequence length="264" mass="30602">MCDLHFIYRSLLNQKISNNINWPIKRVLILLLGVIPKTNAYDGDSPLDDVFDTLITGVLPLMIVAMYSGDNESRIIGFMDDVIIFLLPIILSFITIFTSSWIDLDWFVIIPGGIFFVFMFLFYGFYQRINEIYKKCFRLMFYMYCILVFVAWVVSIPLTTIDTIHNNGFIDVILSAILVVFFWIFTIIIVYRRRSWRSSIVITLLNANFLMFLYVGICLEPYSQYANKAAVGSWILSLTRFFQHNELACSNEAISMLVLLTDGK</sequence>
<feature type="transmembrane region" description="Helical" evidence="1">
    <location>
        <begin position="50"/>
        <end position="70"/>
    </location>
</feature>
<keyword evidence="3" id="KW-1185">Reference proteome</keyword>
<name>A0A397TJK2_9GLOM</name>
<feature type="transmembrane region" description="Helical" evidence="1">
    <location>
        <begin position="108"/>
        <end position="127"/>
    </location>
</feature>
<feature type="transmembrane region" description="Helical" evidence="1">
    <location>
        <begin position="198"/>
        <end position="217"/>
    </location>
</feature>
<feature type="transmembrane region" description="Helical" evidence="1">
    <location>
        <begin position="82"/>
        <end position="102"/>
    </location>
</feature>
<protein>
    <submittedName>
        <fullName evidence="2">Uncharacterized protein</fullName>
    </submittedName>
</protein>
<organism evidence="2 3">
    <name type="scientific">Glomus cerebriforme</name>
    <dbReference type="NCBI Taxonomy" id="658196"/>
    <lineage>
        <taxon>Eukaryota</taxon>
        <taxon>Fungi</taxon>
        <taxon>Fungi incertae sedis</taxon>
        <taxon>Mucoromycota</taxon>
        <taxon>Glomeromycotina</taxon>
        <taxon>Glomeromycetes</taxon>
        <taxon>Glomerales</taxon>
        <taxon>Glomeraceae</taxon>
        <taxon>Glomus</taxon>
    </lineage>
</organism>
<feature type="transmembrane region" description="Helical" evidence="1">
    <location>
        <begin position="139"/>
        <end position="160"/>
    </location>
</feature>
<evidence type="ECO:0000313" key="3">
    <source>
        <dbReference type="Proteomes" id="UP000265703"/>
    </source>
</evidence>
<dbReference type="AlphaFoldDB" id="A0A397TJK2"/>
<dbReference type="Proteomes" id="UP000265703">
    <property type="component" value="Unassembled WGS sequence"/>
</dbReference>
<evidence type="ECO:0000256" key="1">
    <source>
        <dbReference type="SAM" id="Phobius"/>
    </source>
</evidence>
<keyword evidence="1" id="KW-0472">Membrane</keyword>
<keyword evidence="1" id="KW-0812">Transmembrane</keyword>
<keyword evidence="1" id="KW-1133">Transmembrane helix</keyword>
<accession>A0A397TJK2</accession>